<dbReference type="Proteomes" id="UP000383932">
    <property type="component" value="Unassembled WGS sequence"/>
</dbReference>
<keyword evidence="3" id="KW-1185">Reference proteome</keyword>
<dbReference type="OrthoDB" id="3215774at2759"/>
<feature type="region of interest" description="Disordered" evidence="1">
    <location>
        <begin position="14"/>
        <end position="137"/>
    </location>
</feature>
<reference evidence="2 3" key="1">
    <citation type="journal article" date="2019" name="Fungal Biol. Biotechnol.">
        <title>Draft genome sequence of fastidious pathogen Ceratobasidium theobromae, which causes vascular-streak dieback in Theobroma cacao.</title>
        <authorList>
            <person name="Ali S.S."/>
            <person name="Asman A."/>
            <person name="Shao J."/>
            <person name="Firmansyah A.P."/>
            <person name="Susilo A.W."/>
            <person name="Rosmana A."/>
            <person name="McMahon P."/>
            <person name="Junaid M."/>
            <person name="Guest D."/>
            <person name="Kheng T.Y."/>
            <person name="Meinhardt L.W."/>
            <person name="Bailey B.A."/>
        </authorList>
    </citation>
    <scope>NUCLEOTIDE SEQUENCE [LARGE SCALE GENOMIC DNA]</scope>
    <source>
        <strain evidence="2 3">CT2</strain>
    </source>
</reference>
<feature type="region of interest" description="Disordered" evidence="1">
    <location>
        <begin position="188"/>
        <end position="339"/>
    </location>
</feature>
<evidence type="ECO:0000313" key="3">
    <source>
        <dbReference type="Proteomes" id="UP000383932"/>
    </source>
</evidence>
<feature type="compositionally biased region" description="Low complexity" evidence="1">
    <location>
        <begin position="315"/>
        <end position="337"/>
    </location>
</feature>
<evidence type="ECO:0000256" key="1">
    <source>
        <dbReference type="SAM" id="MobiDB-lite"/>
    </source>
</evidence>
<proteinExistence type="predicted"/>
<organism evidence="2 3">
    <name type="scientific">Ceratobasidium theobromae</name>
    <dbReference type="NCBI Taxonomy" id="1582974"/>
    <lineage>
        <taxon>Eukaryota</taxon>
        <taxon>Fungi</taxon>
        <taxon>Dikarya</taxon>
        <taxon>Basidiomycota</taxon>
        <taxon>Agaricomycotina</taxon>
        <taxon>Agaricomycetes</taxon>
        <taxon>Cantharellales</taxon>
        <taxon>Ceratobasidiaceae</taxon>
        <taxon>Ceratobasidium</taxon>
    </lineage>
</organism>
<comment type="caution">
    <text evidence="2">The sequence shown here is derived from an EMBL/GenBank/DDBJ whole genome shotgun (WGS) entry which is preliminary data.</text>
</comment>
<feature type="compositionally biased region" description="Basic residues" evidence="1">
    <location>
        <begin position="234"/>
        <end position="244"/>
    </location>
</feature>
<protein>
    <submittedName>
        <fullName evidence="2">Uncharacterized protein</fullName>
    </submittedName>
</protein>
<feature type="compositionally biased region" description="Low complexity" evidence="1">
    <location>
        <begin position="22"/>
        <end position="59"/>
    </location>
</feature>
<sequence>MTYGIQTLATFPGFQNGALLSTTTPPVNTVPTMGATSGSGPNSGPDNKSGSGSSSGSSGETARPNASQTASESITFTFSSKNSPFAHLSPPGSVTFVSARRRGSDSSRDRSHRRQQGSSSSYGPGWVTLSPLKPMTDEAPFFEAPRTAQAPQEVGRDTNTAVFSSRAAPQTRQTPRLSLVAQHHHATFTHPFFNSPPQLVTPPPLDPFTQLKRPERDGYFPPMPPAKGQPSSKKSSRPSTRPHRPILEQPQPSRPLPRTSSSRTPNTNAVTSQSTPRALSRADPGTSRAKDPALIPIARTTPPQRQAPPGKSITPPRSQQIQSRDQQSPSPQPSRSIDAFRDCFGVLTRVENVFPARPNAHSGSGGSENVNVMGSAGPGLSDFQRRWTKRWIRRTLRGVGSMGSGSTSLGSAGTGLGRSKRKADQAVADTMVYLGLDNDARAQELASGPGGSGSQDSLDRVRVSRSNAPSPASSGISGGSVAATASAVAAAIATKLSDQGKENVIDIKVRAPETAEPAQTIVA</sequence>
<evidence type="ECO:0000313" key="2">
    <source>
        <dbReference type="EMBL" id="KAB5592068.1"/>
    </source>
</evidence>
<name>A0A5N5QKN9_9AGAM</name>
<dbReference type="EMBL" id="SSOP01000078">
    <property type="protein sequence ID" value="KAB5592068.1"/>
    <property type="molecule type" value="Genomic_DNA"/>
</dbReference>
<feature type="region of interest" description="Disordered" evidence="1">
    <location>
        <begin position="443"/>
        <end position="479"/>
    </location>
</feature>
<dbReference type="AlphaFoldDB" id="A0A5N5QKN9"/>
<feature type="compositionally biased region" description="Low complexity" evidence="1">
    <location>
        <begin position="468"/>
        <end position="479"/>
    </location>
</feature>
<accession>A0A5N5QKN9</accession>
<feature type="compositionally biased region" description="Low complexity" evidence="1">
    <location>
        <begin position="256"/>
        <end position="268"/>
    </location>
</feature>
<gene>
    <name evidence="2" type="ORF">CTheo_4520</name>
</gene>
<feature type="compositionally biased region" description="Polar residues" evidence="1">
    <location>
        <begin position="64"/>
        <end position="83"/>
    </location>
</feature>
<feature type="region of interest" description="Disordered" evidence="1">
    <location>
        <begin position="398"/>
        <end position="417"/>
    </location>
</feature>